<feature type="compositionally biased region" description="Basic and acidic residues" evidence="1">
    <location>
        <begin position="67"/>
        <end position="79"/>
    </location>
</feature>
<evidence type="ECO:0000313" key="3">
    <source>
        <dbReference type="Proteomes" id="UP000494218"/>
    </source>
</evidence>
<dbReference type="EMBL" id="CABVPW010000022">
    <property type="protein sequence ID" value="VWB94158.1"/>
    <property type="molecule type" value="Genomic_DNA"/>
</dbReference>
<sequence length="79" mass="9450">MPKGSLEPEMYSGLISHLPWKLGLHGRQQELKRRVAMRRKIRAVEVRNIDVRQCRRRVQPMQRVPHKVSDRTRTDAPRR</sequence>
<organism evidence="2 3">
    <name type="scientific">Burkholderia lata (strain ATCC 17760 / DSM 23089 / LMG 22485 / NCIMB 9086 / R18194 / 383)</name>
    <dbReference type="NCBI Taxonomy" id="482957"/>
    <lineage>
        <taxon>Bacteria</taxon>
        <taxon>Pseudomonadati</taxon>
        <taxon>Pseudomonadota</taxon>
        <taxon>Betaproteobacteria</taxon>
        <taxon>Burkholderiales</taxon>
        <taxon>Burkholderiaceae</taxon>
        <taxon>Burkholderia</taxon>
        <taxon>Burkholderia cepacia complex</taxon>
    </lineage>
</organism>
<dbReference type="Proteomes" id="UP000494218">
    <property type="component" value="Unassembled WGS sequence"/>
</dbReference>
<feature type="region of interest" description="Disordered" evidence="1">
    <location>
        <begin position="60"/>
        <end position="79"/>
    </location>
</feature>
<gene>
    <name evidence="2" type="ORF">BLA23254_04465</name>
</gene>
<dbReference type="AlphaFoldDB" id="A0A6P2NCS0"/>
<protein>
    <submittedName>
        <fullName evidence="2">Uncharacterized protein</fullName>
    </submittedName>
</protein>
<evidence type="ECO:0000256" key="1">
    <source>
        <dbReference type="SAM" id="MobiDB-lite"/>
    </source>
</evidence>
<reference evidence="2 3" key="1">
    <citation type="submission" date="2019-09" db="EMBL/GenBank/DDBJ databases">
        <authorList>
            <person name="Depoorter E."/>
        </authorList>
    </citation>
    <scope>NUCLEOTIDE SEQUENCE [LARGE SCALE GENOMIC DNA]</scope>
    <source>
        <strain evidence="2">LMG 23254</strain>
    </source>
</reference>
<proteinExistence type="predicted"/>
<name>A0A6P2NCS0_BURL3</name>
<evidence type="ECO:0000313" key="2">
    <source>
        <dbReference type="EMBL" id="VWB94158.1"/>
    </source>
</evidence>
<accession>A0A6P2NCS0</accession>